<dbReference type="PATRIC" id="fig|1619087.5.peg.617"/>
<dbReference type="Proteomes" id="UP000034852">
    <property type="component" value="Unassembled WGS sequence"/>
</dbReference>
<comment type="caution">
    <text evidence="3">The sequence shown here is derived from an EMBL/GenBank/DDBJ whole genome shotgun (WGS) entry which is preliminary data.</text>
</comment>
<organism evidence="3 4">
    <name type="scientific">candidate division WS6 bacterium GW2011_GWA2_37_6</name>
    <dbReference type="NCBI Taxonomy" id="1619087"/>
    <lineage>
        <taxon>Bacteria</taxon>
        <taxon>Candidatus Dojkabacteria</taxon>
    </lineage>
</organism>
<dbReference type="GO" id="GO:0017116">
    <property type="term" value="F:single-stranded DNA helicase activity"/>
    <property type="evidence" value="ECO:0007669"/>
    <property type="project" value="TreeGrafter"/>
</dbReference>
<dbReference type="GO" id="GO:0008047">
    <property type="term" value="F:enzyme activator activity"/>
    <property type="evidence" value="ECO:0007669"/>
    <property type="project" value="TreeGrafter"/>
</dbReference>
<dbReference type="InterPro" id="IPR003959">
    <property type="entry name" value="ATPase_AAA_core"/>
</dbReference>
<dbReference type="Gene3D" id="1.10.8.60">
    <property type="match status" value="1"/>
</dbReference>
<dbReference type="InterPro" id="IPR003593">
    <property type="entry name" value="AAA+_ATPase"/>
</dbReference>
<dbReference type="GO" id="GO:0006261">
    <property type="term" value="P:DNA-templated DNA replication"/>
    <property type="evidence" value="ECO:0007669"/>
    <property type="project" value="TreeGrafter"/>
</dbReference>
<evidence type="ECO:0000259" key="2">
    <source>
        <dbReference type="SMART" id="SM00382"/>
    </source>
</evidence>
<dbReference type="PANTHER" id="PTHR13779">
    <property type="entry name" value="WERNER HELICASE-INTERACTING PROTEIN 1 FAMILY MEMBER"/>
    <property type="match status" value="1"/>
</dbReference>
<feature type="domain" description="AAA+ ATPase" evidence="2">
    <location>
        <begin position="73"/>
        <end position="191"/>
    </location>
</feature>
<dbReference type="InterPro" id="IPR027417">
    <property type="entry name" value="P-loop_NTPase"/>
</dbReference>
<reference evidence="3 4" key="1">
    <citation type="journal article" date="2015" name="Nature">
        <title>rRNA introns, odd ribosomes, and small enigmatic genomes across a large radiation of phyla.</title>
        <authorList>
            <person name="Brown C.T."/>
            <person name="Hug L.A."/>
            <person name="Thomas B.C."/>
            <person name="Sharon I."/>
            <person name="Castelle C.J."/>
            <person name="Singh A."/>
            <person name="Wilkins M.J."/>
            <person name="Williams K.H."/>
            <person name="Banfield J.F."/>
        </authorList>
    </citation>
    <scope>NUCLEOTIDE SEQUENCE [LARGE SCALE GENOMIC DNA]</scope>
</reference>
<gene>
    <name evidence="3" type="ORF">US52_C0051G0016</name>
</gene>
<dbReference type="InterPro" id="IPR051314">
    <property type="entry name" value="AAA_ATPase_RarA/MGS1/WRNIP1"/>
</dbReference>
<evidence type="ECO:0000256" key="1">
    <source>
        <dbReference type="SAM" id="MobiDB-lite"/>
    </source>
</evidence>
<dbReference type="Pfam" id="PF00004">
    <property type="entry name" value="AAA"/>
    <property type="match status" value="1"/>
</dbReference>
<dbReference type="Gene3D" id="3.40.50.300">
    <property type="entry name" value="P-loop containing nucleotide triphosphate hydrolases"/>
    <property type="match status" value="1"/>
</dbReference>
<protein>
    <submittedName>
        <fullName evidence="3">AAA ATPase, central domain protein</fullName>
    </submittedName>
</protein>
<evidence type="ECO:0000313" key="3">
    <source>
        <dbReference type="EMBL" id="KKQ34664.1"/>
    </source>
</evidence>
<accession>A0A0G0JD27</accession>
<dbReference type="EMBL" id="LBTH01000051">
    <property type="protein sequence ID" value="KKQ34664.1"/>
    <property type="molecule type" value="Genomic_DNA"/>
</dbReference>
<dbReference type="GO" id="GO:0005524">
    <property type="term" value="F:ATP binding"/>
    <property type="evidence" value="ECO:0007669"/>
    <property type="project" value="InterPro"/>
</dbReference>
<dbReference type="FunFam" id="3.40.50.300:FF:000137">
    <property type="entry name" value="Replication-associated recombination protein A"/>
    <property type="match status" value="1"/>
</dbReference>
<dbReference type="CDD" id="cd18139">
    <property type="entry name" value="HLD_clamp_RarA"/>
    <property type="match status" value="1"/>
</dbReference>
<sequence length="240" mass="26905">MNFRKSFGILITMHQQSLLQDKSEYGSTSGSETSNQKRPLADLLRPGNLKDYEGQEKLVGKDGPIRRMIEKDDLISIILWGPPGSGKTTLARIIANETSSYFVQLSAVKAGKADVEKAVREAREIFGMYDGKRTILFLDEIHRFNKAQQDYLLPFVEDGTLILIGATTENPSFEVNSALLSRMRVFVLDRLTAEEIQKVVNRAIKLLKSEYKISIKLDKEAMTVLVKNANGDPRSALNIL</sequence>
<feature type="compositionally biased region" description="Low complexity" evidence="1">
    <location>
        <begin position="25"/>
        <end position="34"/>
    </location>
</feature>
<dbReference type="PANTHER" id="PTHR13779:SF7">
    <property type="entry name" value="ATPASE WRNIP1"/>
    <property type="match status" value="1"/>
</dbReference>
<dbReference type="AlphaFoldDB" id="A0A0G0JD27"/>
<name>A0A0G0JD27_9BACT</name>
<dbReference type="SUPFAM" id="SSF52540">
    <property type="entry name" value="P-loop containing nucleoside triphosphate hydrolases"/>
    <property type="match status" value="1"/>
</dbReference>
<proteinExistence type="predicted"/>
<feature type="region of interest" description="Disordered" evidence="1">
    <location>
        <begin position="21"/>
        <end position="40"/>
    </location>
</feature>
<dbReference type="GO" id="GO:0016887">
    <property type="term" value="F:ATP hydrolysis activity"/>
    <property type="evidence" value="ECO:0007669"/>
    <property type="project" value="InterPro"/>
</dbReference>
<dbReference type="SMART" id="SM00382">
    <property type="entry name" value="AAA"/>
    <property type="match status" value="1"/>
</dbReference>
<evidence type="ECO:0000313" key="4">
    <source>
        <dbReference type="Proteomes" id="UP000034852"/>
    </source>
</evidence>
<dbReference type="CDD" id="cd00009">
    <property type="entry name" value="AAA"/>
    <property type="match status" value="1"/>
</dbReference>
<dbReference type="GO" id="GO:0000731">
    <property type="term" value="P:DNA synthesis involved in DNA repair"/>
    <property type="evidence" value="ECO:0007669"/>
    <property type="project" value="TreeGrafter"/>
</dbReference>